<dbReference type="OrthoDB" id="1550310at2"/>
<sequence>MAFVEPEAIEVKLPSKGLLGYSGKVLIRPITGREEKIIASANGDTVESAINRVLNRCIKEGPKAEELSEGDKSFLLVWLRVNSYFPDYSVEIDCPACKKVFKKFIDLKKLPIKEIQVDKLPLEIEINGRKVALSPLTSQEVEEVNNYKSQLAAQGRSLEDLYSVSYAYMIRALDGKEVPLSERIDFIEGLLGRELAKLRKAERLLEHGVDFRQDLKCPLCGKSFTANIPITLEFFLPTEFREE</sequence>
<dbReference type="EMBL" id="FXTM01000013">
    <property type="protein sequence ID" value="SMO59348.1"/>
    <property type="molecule type" value="Genomic_DNA"/>
</dbReference>
<dbReference type="AlphaFoldDB" id="A0A521CIU4"/>
<dbReference type="RefSeq" id="WP_142935575.1">
    <property type="nucleotide sequence ID" value="NZ_FXTM01000013.1"/>
</dbReference>
<name>A0A521CIU4_9BACT</name>
<accession>A0A521CIU4</accession>
<gene>
    <name evidence="1" type="ORF">SAMN06269117_11312</name>
</gene>
<evidence type="ECO:0000313" key="1">
    <source>
        <dbReference type="EMBL" id="SMO59348.1"/>
    </source>
</evidence>
<dbReference type="Proteomes" id="UP000317315">
    <property type="component" value="Unassembled WGS sequence"/>
</dbReference>
<reference evidence="1 2" key="1">
    <citation type="submission" date="2017-05" db="EMBL/GenBank/DDBJ databases">
        <authorList>
            <person name="Varghese N."/>
            <person name="Submissions S."/>
        </authorList>
    </citation>
    <scope>NUCLEOTIDE SEQUENCE [LARGE SCALE GENOMIC DNA]</scope>
    <source>
        <strain evidence="1 2">DSM 16304</strain>
    </source>
</reference>
<keyword evidence="2" id="KW-1185">Reference proteome</keyword>
<dbReference type="Pfam" id="PF12322">
    <property type="entry name" value="T4_baseplate"/>
    <property type="match status" value="1"/>
</dbReference>
<evidence type="ECO:0000313" key="2">
    <source>
        <dbReference type="Proteomes" id="UP000317315"/>
    </source>
</evidence>
<organism evidence="1 2">
    <name type="scientific">Balnearium lithotrophicum</name>
    <dbReference type="NCBI Taxonomy" id="223788"/>
    <lineage>
        <taxon>Bacteria</taxon>
        <taxon>Pseudomonadati</taxon>
        <taxon>Aquificota</taxon>
        <taxon>Aquificia</taxon>
        <taxon>Desulfurobacteriales</taxon>
        <taxon>Desulfurobacteriaceae</taxon>
        <taxon>Balnearium</taxon>
    </lineage>
</organism>
<protein>
    <submittedName>
        <fullName evidence="1">T4 bacteriophage base plate protein</fullName>
    </submittedName>
</protein>
<proteinExistence type="predicted"/>
<dbReference type="InterPro" id="IPR024364">
    <property type="entry name" value="Baseplate_phage_T4-like"/>
</dbReference>